<accession>A0A077UIZ5</accession>
<evidence type="ECO:0000256" key="1">
    <source>
        <dbReference type="ARBA" id="ARBA00004651"/>
    </source>
</evidence>
<keyword evidence="3 6" id="KW-0812">Transmembrane</keyword>
<dbReference type="InterPro" id="IPR052536">
    <property type="entry name" value="ABC-4_Integral_Memb_Prot"/>
</dbReference>
<dbReference type="PIRSF" id="PIRSF018968">
    <property type="entry name" value="ABC_permease_BceB"/>
    <property type="match status" value="1"/>
</dbReference>
<dbReference type="Pfam" id="PF02687">
    <property type="entry name" value="FtsX"/>
    <property type="match status" value="1"/>
</dbReference>
<feature type="transmembrane region" description="Helical" evidence="6">
    <location>
        <begin position="536"/>
        <end position="561"/>
    </location>
</feature>
<feature type="transmembrane region" description="Helical" evidence="6">
    <location>
        <begin position="53"/>
        <end position="76"/>
    </location>
</feature>
<dbReference type="InterPro" id="IPR027022">
    <property type="entry name" value="ABC_permease_BceB-typ"/>
</dbReference>
<evidence type="ECO:0000256" key="4">
    <source>
        <dbReference type="ARBA" id="ARBA00022989"/>
    </source>
</evidence>
<name>A0A077UIZ5_9STAP</name>
<comment type="similarity">
    <text evidence="6">Belongs to the ABC-4 integral membrane protein family.</text>
</comment>
<dbReference type="PANTHER" id="PTHR46795:SF3">
    <property type="entry name" value="ABC TRANSPORTER PERMEASE"/>
    <property type="match status" value="1"/>
</dbReference>
<gene>
    <name evidence="8" type="ORF">ERS140147_01522</name>
</gene>
<feature type="transmembrane region" description="Helical" evidence="6">
    <location>
        <begin position="629"/>
        <end position="650"/>
    </location>
</feature>
<evidence type="ECO:0000313" key="8">
    <source>
        <dbReference type="EMBL" id="CDR28390.1"/>
    </source>
</evidence>
<dbReference type="RefSeq" id="WP_047530892.1">
    <property type="nucleotide sequence ID" value="NZ_CCEH01000011.1"/>
</dbReference>
<dbReference type="GO" id="GO:0005886">
    <property type="term" value="C:plasma membrane"/>
    <property type="evidence" value="ECO:0007669"/>
    <property type="project" value="UniProtKB-SubCell"/>
</dbReference>
<feature type="transmembrane region" description="Helical" evidence="6">
    <location>
        <begin position="232"/>
        <end position="258"/>
    </location>
</feature>
<feature type="transmembrane region" description="Helical" evidence="6">
    <location>
        <begin position="595"/>
        <end position="617"/>
    </location>
</feature>
<keyword evidence="5 6" id="KW-0472">Membrane</keyword>
<proteinExistence type="inferred from homology"/>
<keyword evidence="6" id="KW-0813">Transport</keyword>
<organism evidence="8 9">
    <name type="scientific">Staphylococcus schweitzeri</name>
    <dbReference type="NCBI Taxonomy" id="1654388"/>
    <lineage>
        <taxon>Bacteria</taxon>
        <taxon>Bacillati</taxon>
        <taxon>Bacillota</taxon>
        <taxon>Bacilli</taxon>
        <taxon>Bacillales</taxon>
        <taxon>Staphylococcaceae</taxon>
        <taxon>Staphylococcus</taxon>
    </lineage>
</organism>
<evidence type="ECO:0000256" key="6">
    <source>
        <dbReference type="PIRNR" id="PIRNR018968"/>
    </source>
</evidence>
<dbReference type="GO" id="GO:0055085">
    <property type="term" value="P:transmembrane transport"/>
    <property type="evidence" value="ECO:0007669"/>
    <property type="project" value="UniProtKB-UniRule"/>
</dbReference>
<evidence type="ECO:0000259" key="7">
    <source>
        <dbReference type="Pfam" id="PF02687"/>
    </source>
</evidence>
<feature type="transmembrane region" description="Helical" evidence="6">
    <location>
        <begin position="155"/>
        <end position="178"/>
    </location>
</feature>
<feature type="transmembrane region" description="Helical" evidence="6">
    <location>
        <begin position="111"/>
        <end position="135"/>
    </location>
</feature>
<evidence type="ECO:0000256" key="2">
    <source>
        <dbReference type="ARBA" id="ARBA00022475"/>
    </source>
</evidence>
<dbReference type="InterPro" id="IPR003838">
    <property type="entry name" value="ABC3_permease_C"/>
</dbReference>
<evidence type="ECO:0000256" key="3">
    <source>
        <dbReference type="ARBA" id="ARBA00022692"/>
    </source>
</evidence>
<evidence type="ECO:0000313" key="9">
    <source>
        <dbReference type="Proteomes" id="UP000044616"/>
    </source>
</evidence>
<dbReference type="Proteomes" id="UP000044616">
    <property type="component" value="Unassembled WGS sequence"/>
</dbReference>
<comment type="subcellular location">
    <subcellularLocation>
        <location evidence="1 6">Cell membrane</location>
        <topology evidence="1 6">Multi-pass membrane protein</topology>
    </subcellularLocation>
</comment>
<feature type="domain" description="ABC3 transporter permease C-terminal" evidence="7">
    <location>
        <begin position="60"/>
        <end position="178"/>
    </location>
</feature>
<reference evidence="8 9" key="1">
    <citation type="submission" date="2014-05" db="EMBL/GenBank/DDBJ databases">
        <authorList>
            <person name="Aslett A.Martin."/>
            <person name="De Silva Nishadi"/>
        </authorList>
    </citation>
    <scope>NUCLEOTIDE SEQUENCE [LARGE SCALE GENOMIC DNA]</scope>
</reference>
<evidence type="ECO:0000256" key="5">
    <source>
        <dbReference type="ARBA" id="ARBA00023136"/>
    </source>
</evidence>
<protein>
    <submittedName>
        <fullName evidence="8">ABC transporter permease protein</fullName>
    </submittedName>
</protein>
<keyword evidence="2 6" id="KW-1003">Cell membrane</keyword>
<keyword evidence="4 6" id="KW-1133">Transmembrane helix</keyword>
<feature type="transmembrane region" description="Helical" evidence="6">
    <location>
        <begin position="20"/>
        <end position="41"/>
    </location>
</feature>
<dbReference type="EMBL" id="CCEH01000011">
    <property type="protein sequence ID" value="CDR28390.1"/>
    <property type="molecule type" value="Genomic_DNA"/>
</dbReference>
<feature type="transmembrane region" description="Helical" evidence="6">
    <location>
        <begin position="199"/>
        <end position="220"/>
    </location>
</feature>
<sequence>MKIRLLWHIVRRQFVTQRLVIIPFILAVSVLFMIEYTLVSIGLNHYVQQKNDLFVPFIIIANIFMALLTLIFILYANQFMMSQRRKEFSIFMTLGMTKKGMRLMIVMETMVQFIIISVISIAGGYLLGAVFFLFIQKIMGSPSATLKDYPFDASAMLITLIIIAVVMCMLLIFNLFSVNFQKPITYQHRSYSSSGISRWLRYFLILIGIAALYLGYFIALQEDTTFGAFFKIWIVIGLVIVGTYAFFIGMSEIIISLLQHLPNIYYHPRYFFVVTGMRVRLKMNAISLATITLLCTFLIVTLTMSVTTYRDMDHAITKLFTNDYDITYMGQTNESSKRQQTIENIQRDLRQVVGARDFKVYQMVLFRATLEKKNAHYNLKQANGDMPIDFIGNEGAIFSSQSVMITVLTEKDYNRYQKSKIHLDKDSIGMITNVPIFKRQSKVGLNNQWHKVKQLNAHKFNLMMIQDSMILILKDKKQLSKVKEYYAPEQKKLTTSINFNTPSDKKLTTHQAKEMSKKYSVSINSKSEMLGVWHRLTGGLIFVGGVVSFVLTIGIFLMMYYKQISEGYANQHNYGIMEQVGLDNKKIEKITRTQMFWLFSIPIVVALIHTLVARKIIYTILNMIGINNYHVFVTSYIIIVLITLIIYIVMYKITSTVYSKVIHQQRKY</sequence>
<dbReference type="PANTHER" id="PTHR46795">
    <property type="entry name" value="ABC TRANSPORTER PERMEASE-RELATED-RELATED"/>
    <property type="match status" value="1"/>
</dbReference>
<feature type="transmembrane region" description="Helical" evidence="6">
    <location>
        <begin position="285"/>
        <end position="306"/>
    </location>
</feature>
<dbReference type="AlphaFoldDB" id="A0A077UIZ5"/>